<comment type="caution">
    <text evidence="3">The sequence shown here is derived from an EMBL/GenBank/DDBJ whole genome shotgun (WGS) entry which is preliminary data.</text>
</comment>
<dbReference type="RefSeq" id="WP_188654457.1">
    <property type="nucleotide sequence ID" value="NZ_BMNR01000008.1"/>
</dbReference>
<dbReference type="AlphaFoldDB" id="A0A8J3BMS1"/>
<keyword evidence="2" id="KW-0812">Transmembrane</keyword>
<evidence type="ECO:0008006" key="5">
    <source>
        <dbReference type="Google" id="ProtNLM"/>
    </source>
</evidence>
<dbReference type="InterPro" id="IPR007060">
    <property type="entry name" value="FtsL/DivIC"/>
</dbReference>
<accession>A0A8J3BMS1</accession>
<feature type="coiled-coil region" evidence="1">
    <location>
        <begin position="40"/>
        <end position="67"/>
    </location>
</feature>
<keyword evidence="2" id="KW-1133">Transmembrane helix</keyword>
<organism evidence="3 4">
    <name type="scientific">Yeosuana aromativorans</name>
    <dbReference type="NCBI Taxonomy" id="288019"/>
    <lineage>
        <taxon>Bacteria</taxon>
        <taxon>Pseudomonadati</taxon>
        <taxon>Bacteroidota</taxon>
        <taxon>Flavobacteriia</taxon>
        <taxon>Flavobacteriales</taxon>
        <taxon>Flavobacteriaceae</taxon>
        <taxon>Yeosuana</taxon>
    </lineage>
</organism>
<dbReference type="Pfam" id="PF04977">
    <property type="entry name" value="DivIC"/>
    <property type="match status" value="1"/>
</dbReference>
<keyword evidence="1" id="KW-0175">Coiled coil</keyword>
<evidence type="ECO:0000256" key="2">
    <source>
        <dbReference type="SAM" id="Phobius"/>
    </source>
</evidence>
<evidence type="ECO:0000313" key="3">
    <source>
        <dbReference type="EMBL" id="GGK32870.1"/>
    </source>
</evidence>
<evidence type="ECO:0000256" key="1">
    <source>
        <dbReference type="SAM" id="Coils"/>
    </source>
</evidence>
<keyword evidence="2" id="KW-0472">Membrane</keyword>
<sequence length="109" mass="13284">MARFKIKSKFLKPFKNVYILILVVFAVWMLFFDANSWLIHHELNSDIEDLQDQKDYYKKEIEKDKKAINKLSTEDGLEKFARETYYMKRENEDIFIIEYEDSLKTKDDE</sequence>
<feature type="transmembrane region" description="Helical" evidence="2">
    <location>
        <begin position="16"/>
        <end position="38"/>
    </location>
</feature>
<proteinExistence type="predicted"/>
<keyword evidence="4" id="KW-1185">Reference proteome</keyword>
<protein>
    <recommendedName>
        <fullName evidence="5">Septum formation initiator</fullName>
    </recommendedName>
</protein>
<dbReference type="EMBL" id="BMNR01000008">
    <property type="protein sequence ID" value="GGK32870.1"/>
    <property type="molecule type" value="Genomic_DNA"/>
</dbReference>
<gene>
    <name evidence="3" type="ORF">GCM10007962_28970</name>
</gene>
<reference evidence="3" key="1">
    <citation type="journal article" date="2014" name="Int. J. Syst. Evol. Microbiol.">
        <title>Complete genome sequence of Corynebacterium casei LMG S-19264T (=DSM 44701T), isolated from a smear-ripened cheese.</title>
        <authorList>
            <consortium name="US DOE Joint Genome Institute (JGI-PGF)"/>
            <person name="Walter F."/>
            <person name="Albersmeier A."/>
            <person name="Kalinowski J."/>
            <person name="Ruckert C."/>
        </authorList>
    </citation>
    <scope>NUCLEOTIDE SEQUENCE</scope>
    <source>
        <strain evidence="3">JCM 12862</strain>
    </source>
</reference>
<dbReference type="Proteomes" id="UP000612329">
    <property type="component" value="Unassembled WGS sequence"/>
</dbReference>
<name>A0A8J3BMS1_9FLAO</name>
<evidence type="ECO:0000313" key="4">
    <source>
        <dbReference type="Proteomes" id="UP000612329"/>
    </source>
</evidence>
<reference evidence="3" key="2">
    <citation type="submission" date="2020-09" db="EMBL/GenBank/DDBJ databases">
        <authorList>
            <person name="Sun Q."/>
            <person name="Ohkuma M."/>
        </authorList>
    </citation>
    <scope>NUCLEOTIDE SEQUENCE</scope>
    <source>
        <strain evidence="3">JCM 12862</strain>
    </source>
</reference>